<sequence length="74" mass="8697">MGRLLEFWLDGQLNENMEGMCWLDRLNHRFMKAYMDGLLDSWLDAPVDACMYGLLESWLDCFEGCLDERLDGLD</sequence>
<reference evidence="1" key="1">
    <citation type="journal article" date="2019" name="bioRxiv">
        <title>The Genome of the Zebra Mussel, Dreissena polymorpha: A Resource for Invasive Species Research.</title>
        <authorList>
            <person name="McCartney M.A."/>
            <person name="Auch B."/>
            <person name="Kono T."/>
            <person name="Mallez S."/>
            <person name="Zhang Y."/>
            <person name="Obille A."/>
            <person name="Becker A."/>
            <person name="Abrahante J.E."/>
            <person name="Garbe J."/>
            <person name="Badalamenti J.P."/>
            <person name="Herman A."/>
            <person name="Mangelson H."/>
            <person name="Liachko I."/>
            <person name="Sullivan S."/>
            <person name="Sone E.D."/>
            <person name="Koren S."/>
            <person name="Silverstein K.A.T."/>
            <person name="Beckman K.B."/>
            <person name="Gohl D.M."/>
        </authorList>
    </citation>
    <scope>NUCLEOTIDE SEQUENCE</scope>
    <source>
        <strain evidence="1">Duluth1</strain>
        <tissue evidence="1">Whole animal</tissue>
    </source>
</reference>
<comment type="caution">
    <text evidence="1">The sequence shown here is derived from an EMBL/GenBank/DDBJ whole genome shotgun (WGS) entry which is preliminary data.</text>
</comment>
<evidence type="ECO:0000313" key="1">
    <source>
        <dbReference type="EMBL" id="KAH3706810.1"/>
    </source>
</evidence>
<protein>
    <submittedName>
        <fullName evidence="1">Uncharacterized protein</fullName>
    </submittedName>
</protein>
<dbReference type="EMBL" id="JAIWYP010000014">
    <property type="protein sequence ID" value="KAH3706810.1"/>
    <property type="molecule type" value="Genomic_DNA"/>
</dbReference>
<evidence type="ECO:0000313" key="2">
    <source>
        <dbReference type="Proteomes" id="UP000828390"/>
    </source>
</evidence>
<dbReference type="AlphaFoldDB" id="A0A9D3YXD5"/>
<organism evidence="1 2">
    <name type="scientific">Dreissena polymorpha</name>
    <name type="common">Zebra mussel</name>
    <name type="synonym">Mytilus polymorpha</name>
    <dbReference type="NCBI Taxonomy" id="45954"/>
    <lineage>
        <taxon>Eukaryota</taxon>
        <taxon>Metazoa</taxon>
        <taxon>Spiralia</taxon>
        <taxon>Lophotrochozoa</taxon>
        <taxon>Mollusca</taxon>
        <taxon>Bivalvia</taxon>
        <taxon>Autobranchia</taxon>
        <taxon>Heteroconchia</taxon>
        <taxon>Euheterodonta</taxon>
        <taxon>Imparidentia</taxon>
        <taxon>Neoheterodontei</taxon>
        <taxon>Myida</taxon>
        <taxon>Dreissenoidea</taxon>
        <taxon>Dreissenidae</taxon>
        <taxon>Dreissena</taxon>
    </lineage>
</organism>
<proteinExistence type="predicted"/>
<gene>
    <name evidence="1" type="ORF">DPMN_066200</name>
</gene>
<accession>A0A9D3YXD5</accession>
<keyword evidence="2" id="KW-1185">Reference proteome</keyword>
<dbReference type="Proteomes" id="UP000828390">
    <property type="component" value="Unassembled WGS sequence"/>
</dbReference>
<reference evidence="1" key="2">
    <citation type="submission" date="2020-11" db="EMBL/GenBank/DDBJ databases">
        <authorList>
            <person name="McCartney M.A."/>
            <person name="Auch B."/>
            <person name="Kono T."/>
            <person name="Mallez S."/>
            <person name="Becker A."/>
            <person name="Gohl D.M."/>
            <person name="Silverstein K.A.T."/>
            <person name="Koren S."/>
            <person name="Bechman K.B."/>
            <person name="Herman A."/>
            <person name="Abrahante J.E."/>
            <person name="Garbe J."/>
        </authorList>
    </citation>
    <scope>NUCLEOTIDE SEQUENCE</scope>
    <source>
        <strain evidence="1">Duluth1</strain>
        <tissue evidence="1">Whole animal</tissue>
    </source>
</reference>
<name>A0A9D3YXD5_DREPO</name>